<evidence type="ECO:0000256" key="3">
    <source>
        <dbReference type="ARBA" id="ARBA00006793"/>
    </source>
</evidence>
<evidence type="ECO:0000313" key="16">
    <source>
        <dbReference type="Proteomes" id="UP001461498"/>
    </source>
</evidence>
<dbReference type="GO" id="GO:0003697">
    <property type="term" value="F:single-stranded DNA binding"/>
    <property type="evidence" value="ECO:0007669"/>
    <property type="project" value="TreeGrafter"/>
</dbReference>
<dbReference type="SUPFAM" id="SSF52540">
    <property type="entry name" value="P-loop containing nucleoside triphosphate hydrolases"/>
    <property type="match status" value="1"/>
</dbReference>
<dbReference type="InterPro" id="IPR027417">
    <property type="entry name" value="P-loop_NTPase"/>
</dbReference>
<keyword evidence="10" id="KW-0234">DNA repair</keyword>
<feature type="coiled-coil region" evidence="12">
    <location>
        <begin position="244"/>
        <end position="478"/>
    </location>
</feature>
<evidence type="ECO:0000256" key="6">
    <source>
        <dbReference type="ARBA" id="ARBA00022763"/>
    </source>
</evidence>
<organism evidence="15 16">
    <name type="scientific">Rhynocoris fuscipes</name>
    <dbReference type="NCBI Taxonomy" id="488301"/>
    <lineage>
        <taxon>Eukaryota</taxon>
        <taxon>Metazoa</taxon>
        <taxon>Ecdysozoa</taxon>
        <taxon>Arthropoda</taxon>
        <taxon>Hexapoda</taxon>
        <taxon>Insecta</taxon>
        <taxon>Pterygota</taxon>
        <taxon>Neoptera</taxon>
        <taxon>Paraneoptera</taxon>
        <taxon>Hemiptera</taxon>
        <taxon>Heteroptera</taxon>
        <taxon>Panheteroptera</taxon>
        <taxon>Cimicomorpha</taxon>
        <taxon>Reduviidae</taxon>
        <taxon>Harpactorinae</taxon>
        <taxon>Harpactorini</taxon>
        <taxon>Rhynocoris</taxon>
    </lineage>
</organism>
<comment type="caution">
    <text evidence="15">The sequence shown here is derived from an EMBL/GenBank/DDBJ whole genome shotgun (WGS) entry which is preliminary data.</text>
</comment>
<dbReference type="Gene3D" id="3.40.50.300">
    <property type="entry name" value="P-loop containing nucleotide triphosphate hydrolases"/>
    <property type="match status" value="2"/>
</dbReference>
<evidence type="ECO:0000256" key="13">
    <source>
        <dbReference type="SAM" id="MobiDB-lite"/>
    </source>
</evidence>
<evidence type="ECO:0000256" key="8">
    <source>
        <dbReference type="ARBA" id="ARBA00023054"/>
    </source>
</evidence>
<dbReference type="PANTHER" id="PTHR19306">
    <property type="entry name" value="STRUCTURAL MAINTENANCE OF CHROMOSOMES 5,6 SMC5, SMC6"/>
    <property type="match status" value="1"/>
</dbReference>
<comment type="similarity">
    <text evidence="3">Belongs to the SMC family. SMC6 subfamily.</text>
</comment>
<evidence type="ECO:0000256" key="4">
    <source>
        <dbReference type="ARBA" id="ARBA00022454"/>
    </source>
</evidence>
<dbReference type="PANTHER" id="PTHR19306:SF6">
    <property type="entry name" value="STRUCTURAL MAINTENANCE OF CHROMOSOMES PROTEIN 6"/>
    <property type="match status" value="1"/>
</dbReference>
<evidence type="ECO:0000256" key="7">
    <source>
        <dbReference type="ARBA" id="ARBA00022840"/>
    </source>
</evidence>
<keyword evidence="16" id="KW-1185">Reference proteome</keyword>
<keyword evidence="6" id="KW-0227">DNA damage</keyword>
<dbReference type="EMBL" id="JAPXFL010000012">
    <property type="protein sequence ID" value="KAK9498745.1"/>
    <property type="molecule type" value="Genomic_DNA"/>
</dbReference>
<evidence type="ECO:0000256" key="2">
    <source>
        <dbReference type="ARBA" id="ARBA00004286"/>
    </source>
</evidence>
<keyword evidence="11" id="KW-0539">Nucleus</keyword>
<proteinExistence type="inferred from homology"/>
<evidence type="ECO:0000256" key="12">
    <source>
        <dbReference type="SAM" id="Coils"/>
    </source>
</evidence>
<dbReference type="Proteomes" id="UP001461498">
    <property type="component" value="Unassembled WGS sequence"/>
</dbReference>
<dbReference type="GO" id="GO:0000724">
    <property type="term" value="P:double-strand break repair via homologous recombination"/>
    <property type="evidence" value="ECO:0007669"/>
    <property type="project" value="TreeGrafter"/>
</dbReference>
<keyword evidence="4" id="KW-0158">Chromosome</keyword>
<feature type="compositionally biased region" description="Basic and acidic residues" evidence="13">
    <location>
        <begin position="1"/>
        <end position="27"/>
    </location>
</feature>
<comment type="subcellular location">
    <subcellularLocation>
        <location evidence="2">Chromosome</location>
    </subcellularLocation>
    <subcellularLocation>
        <location evidence="1">Nucleus</location>
    </subcellularLocation>
</comment>
<reference evidence="15 16" key="1">
    <citation type="submission" date="2022-12" db="EMBL/GenBank/DDBJ databases">
        <title>Chromosome-level genome assembly of true bugs.</title>
        <authorList>
            <person name="Ma L."/>
            <person name="Li H."/>
        </authorList>
    </citation>
    <scope>NUCLEOTIDE SEQUENCE [LARGE SCALE GENOMIC DNA]</scope>
    <source>
        <strain evidence="15">Lab_2022b</strain>
    </source>
</reference>
<dbReference type="GO" id="GO:0005634">
    <property type="term" value="C:nucleus"/>
    <property type="evidence" value="ECO:0007669"/>
    <property type="project" value="UniProtKB-SubCell"/>
</dbReference>
<evidence type="ECO:0000313" key="15">
    <source>
        <dbReference type="EMBL" id="KAK9498745.1"/>
    </source>
</evidence>
<evidence type="ECO:0000256" key="11">
    <source>
        <dbReference type="ARBA" id="ARBA00023242"/>
    </source>
</evidence>
<protein>
    <recommendedName>
        <fullName evidence="14">Rad50/SbcC-type AAA domain-containing protein</fullName>
    </recommendedName>
</protein>
<sequence>MVNNEEDRSRIRSNKRTRETTKKGRSECDEDDMSPSIKRMSVDRLLGEIQPVPGKVKRIRMYNFMCHSQLEFNFGDRINFISGKNGSGKSAILTALVIGLGGKTKDTNRGQSLKNLIKFGQNSAQIDITLQNEGPSSFNTSLYGNELTVTRKITDKTSAYKFLSEKGKVISTKRDELLYILKTFKIQINNPMCILNQDVARTFLSSTTPTEFYNLFLRGTLIEDITTRLDNLIFTKIPRIKKQFEQAQQEMLENSREVLELLEKKLQLSKLRNHENEYNQISNELLWSYVSSLESNVGTEEKLIKDYEKNLERIRFKVENRDKAVNEMKTNLKVLEEKMNTIKNKNLEQQNDNLQTESEYSQTKELVGRKMNEIKKIEAKKAEAVQNIEEIEKLIENQESHSKEIEAKKNSMKIEKAQLEKKLDELKAVLSTTEVHRKQLSDTVDMVKKNMAHKSRFLDNITNSIRHKENNLRSMKDNKNKLSVYSSWMPGLVETVNTAHEQGKFEQMPRGPIGSYIKLKDESWGPAIEYFFGRGALTSFCVHSKNDYEVLYKIFVKLNIPVKERPSVFISKFLPKVHNVSANETATESYRSLLNMLVISDPVISNAIIDQFNAEQVLLIPTNAEAYPLMEDINNVPRKCNNALTKTGDRFYPQPHYASYSGNIKQQTRFIQSNPENIIKLIEEEIKKLKRDYETNQEQMQELDKKYKTNRKCLDNADKELKKLTMDIGQCEAKLMELDQQEVPESFEVNVLSEDLLHWKGKLESCNKAILEIENTKKTLLEKAKDLNIKLKEFEKIKKQKSDELSGAMNEITQMKNELQKINQNHDHYVKLMKDEERKYVEHENKLKQLKIEYQKAITEATKTCPEKIETVRSVEVLKEKQAELERTIRALKNTIKNEDIVEPADFDYRMQKFEKNQLELKTRQSILNEIEEVVEKLPSKVDTISRQLGVNTDKHFQKILKERHFLGTLKFDHDKKRLDIIIKPDPRAVELESPILTLSGGERSFSMVAFIMALWKNMSSPFYFLDEFDVFMDEVNRKMVMDLLINTAKSNPEHQYVFLTPHSTMAEEDSKIINIFRMNDPRENNV</sequence>
<dbReference type="AlphaFoldDB" id="A0AAW1CMM6"/>
<dbReference type="GO" id="GO:0035861">
    <property type="term" value="C:site of double-strand break"/>
    <property type="evidence" value="ECO:0007669"/>
    <property type="project" value="TreeGrafter"/>
</dbReference>
<accession>A0AAW1CMM6</accession>
<keyword evidence="5" id="KW-0547">Nucleotide-binding</keyword>
<dbReference type="Gene3D" id="1.10.287.1490">
    <property type="match status" value="1"/>
</dbReference>
<name>A0AAW1CMM6_9HEMI</name>
<gene>
    <name evidence="15" type="ORF">O3M35_003312</name>
</gene>
<dbReference type="GO" id="GO:0005524">
    <property type="term" value="F:ATP binding"/>
    <property type="evidence" value="ECO:0007669"/>
    <property type="project" value="UniProtKB-KW"/>
</dbReference>
<dbReference type="GO" id="GO:0030915">
    <property type="term" value="C:Smc5-Smc6 complex"/>
    <property type="evidence" value="ECO:0007669"/>
    <property type="project" value="TreeGrafter"/>
</dbReference>
<dbReference type="GO" id="GO:0016887">
    <property type="term" value="F:ATP hydrolysis activity"/>
    <property type="evidence" value="ECO:0007669"/>
    <property type="project" value="InterPro"/>
</dbReference>
<keyword evidence="7" id="KW-0067">ATP-binding</keyword>
<keyword evidence="9" id="KW-0233">DNA recombination</keyword>
<feature type="domain" description="Rad50/SbcC-type AAA" evidence="14">
    <location>
        <begin position="58"/>
        <end position="283"/>
    </location>
</feature>
<evidence type="ECO:0000256" key="10">
    <source>
        <dbReference type="ARBA" id="ARBA00023204"/>
    </source>
</evidence>
<feature type="region of interest" description="Disordered" evidence="13">
    <location>
        <begin position="1"/>
        <end position="35"/>
    </location>
</feature>
<feature type="coiled-coil region" evidence="12">
    <location>
        <begin position="679"/>
        <end position="898"/>
    </location>
</feature>
<evidence type="ECO:0000259" key="14">
    <source>
        <dbReference type="Pfam" id="PF13476"/>
    </source>
</evidence>
<dbReference type="GO" id="GO:0003684">
    <property type="term" value="F:damaged DNA binding"/>
    <property type="evidence" value="ECO:0007669"/>
    <property type="project" value="TreeGrafter"/>
</dbReference>
<keyword evidence="8 12" id="KW-0175">Coiled coil</keyword>
<evidence type="ECO:0000256" key="9">
    <source>
        <dbReference type="ARBA" id="ARBA00023172"/>
    </source>
</evidence>
<dbReference type="Pfam" id="PF13476">
    <property type="entry name" value="AAA_23"/>
    <property type="match status" value="1"/>
</dbReference>
<evidence type="ECO:0000256" key="5">
    <source>
        <dbReference type="ARBA" id="ARBA00022741"/>
    </source>
</evidence>
<evidence type="ECO:0000256" key="1">
    <source>
        <dbReference type="ARBA" id="ARBA00004123"/>
    </source>
</evidence>
<dbReference type="InterPro" id="IPR038729">
    <property type="entry name" value="Rad50/SbcC_AAA"/>
</dbReference>